<dbReference type="GO" id="GO:0006272">
    <property type="term" value="P:leading strand elongation"/>
    <property type="evidence" value="ECO:0007669"/>
    <property type="project" value="TreeGrafter"/>
</dbReference>
<dbReference type="Proteomes" id="UP000504603">
    <property type="component" value="Unplaced"/>
</dbReference>
<evidence type="ECO:0000256" key="7">
    <source>
        <dbReference type="RuleBase" id="RU003671"/>
    </source>
</evidence>
<organism evidence="11 12">
    <name type="scientific">Momordica charantia</name>
    <name type="common">Bitter gourd</name>
    <name type="synonym">Balsam pear</name>
    <dbReference type="NCBI Taxonomy" id="3673"/>
    <lineage>
        <taxon>Eukaryota</taxon>
        <taxon>Viridiplantae</taxon>
        <taxon>Streptophyta</taxon>
        <taxon>Embryophyta</taxon>
        <taxon>Tracheophyta</taxon>
        <taxon>Spermatophyta</taxon>
        <taxon>Magnoliopsida</taxon>
        <taxon>eudicotyledons</taxon>
        <taxon>Gunneridae</taxon>
        <taxon>Pentapetalae</taxon>
        <taxon>rosids</taxon>
        <taxon>fabids</taxon>
        <taxon>Cucurbitales</taxon>
        <taxon>Cucurbitaceae</taxon>
        <taxon>Momordiceae</taxon>
        <taxon>Momordica</taxon>
    </lineage>
</organism>
<proteinExistence type="inferred from homology"/>
<evidence type="ECO:0000259" key="9">
    <source>
        <dbReference type="Pfam" id="PF00705"/>
    </source>
</evidence>
<evidence type="ECO:0000256" key="8">
    <source>
        <dbReference type="SAM" id="MobiDB-lite"/>
    </source>
</evidence>
<dbReference type="AlphaFoldDB" id="A0A6J1DUY3"/>
<dbReference type="InterPro" id="IPR022659">
    <property type="entry name" value="Pr_cel_nuc_antig_CS"/>
</dbReference>
<evidence type="ECO:0000256" key="4">
    <source>
        <dbReference type="ARBA" id="ARBA00023125"/>
    </source>
</evidence>
<dbReference type="InterPro" id="IPR022648">
    <property type="entry name" value="Pr_cel_nuc_antig_N"/>
</dbReference>
<keyword evidence="3 7" id="KW-0235">DNA replication</keyword>
<dbReference type="Gene3D" id="3.70.10.10">
    <property type="match status" value="1"/>
</dbReference>
<dbReference type="RefSeq" id="XP_022156894.1">
    <property type="nucleotide sequence ID" value="XM_022301202.1"/>
</dbReference>
<dbReference type="SUPFAM" id="SSF55979">
    <property type="entry name" value="DNA clamp"/>
    <property type="match status" value="2"/>
</dbReference>
<dbReference type="GO" id="GO:0043626">
    <property type="term" value="C:PCNA complex"/>
    <property type="evidence" value="ECO:0007669"/>
    <property type="project" value="TreeGrafter"/>
</dbReference>
<evidence type="ECO:0000256" key="2">
    <source>
        <dbReference type="ARBA" id="ARBA00010462"/>
    </source>
</evidence>
<dbReference type="NCBIfam" id="TIGR00590">
    <property type="entry name" value="pcna"/>
    <property type="match status" value="1"/>
</dbReference>
<name>A0A6J1DUY3_MOMCH</name>
<dbReference type="CDD" id="cd00577">
    <property type="entry name" value="PCNA"/>
    <property type="match status" value="1"/>
</dbReference>
<dbReference type="GO" id="GO:0006298">
    <property type="term" value="P:mismatch repair"/>
    <property type="evidence" value="ECO:0007669"/>
    <property type="project" value="TreeGrafter"/>
</dbReference>
<dbReference type="PANTHER" id="PTHR11352">
    <property type="entry name" value="PROLIFERATING CELL NUCLEAR ANTIGEN"/>
    <property type="match status" value="1"/>
</dbReference>
<dbReference type="GO" id="GO:0006275">
    <property type="term" value="P:regulation of DNA replication"/>
    <property type="evidence" value="ECO:0007669"/>
    <property type="project" value="InterPro"/>
</dbReference>
<feature type="compositionally biased region" description="Basic and acidic residues" evidence="8">
    <location>
        <begin position="273"/>
        <end position="355"/>
    </location>
</feature>
<evidence type="ECO:0000256" key="5">
    <source>
        <dbReference type="ARBA" id="ARBA00023242"/>
    </source>
</evidence>
<dbReference type="PROSITE" id="PS01251">
    <property type="entry name" value="PCNA_1"/>
    <property type="match status" value="1"/>
</dbReference>
<evidence type="ECO:0000256" key="3">
    <source>
        <dbReference type="ARBA" id="ARBA00022705"/>
    </source>
</evidence>
<evidence type="ECO:0000256" key="1">
    <source>
        <dbReference type="ARBA" id="ARBA00004123"/>
    </source>
</evidence>
<evidence type="ECO:0000256" key="6">
    <source>
        <dbReference type="RuleBase" id="RU000641"/>
    </source>
</evidence>
<dbReference type="GO" id="GO:0003677">
    <property type="term" value="F:DNA binding"/>
    <property type="evidence" value="ECO:0007669"/>
    <property type="project" value="UniProtKB-KW"/>
</dbReference>
<dbReference type="Pfam" id="PF00705">
    <property type="entry name" value="PCNA_N"/>
    <property type="match status" value="1"/>
</dbReference>
<feature type="domain" description="Proliferating cell nuclear antigen PCNA N-terminal" evidence="9">
    <location>
        <begin position="1"/>
        <end position="125"/>
    </location>
</feature>
<evidence type="ECO:0000313" key="11">
    <source>
        <dbReference type="Proteomes" id="UP000504603"/>
    </source>
</evidence>
<dbReference type="PRINTS" id="PR00339">
    <property type="entry name" value="PCNACYCLIN"/>
</dbReference>
<dbReference type="InterPro" id="IPR000730">
    <property type="entry name" value="Pr_cel_nuc_antig"/>
</dbReference>
<feature type="domain" description="Proliferating cell nuclear antigen PCNA C-terminal" evidence="10">
    <location>
        <begin position="127"/>
        <end position="254"/>
    </location>
</feature>
<dbReference type="GO" id="GO:0019985">
    <property type="term" value="P:translesion synthesis"/>
    <property type="evidence" value="ECO:0007669"/>
    <property type="project" value="TreeGrafter"/>
</dbReference>
<comment type="similarity">
    <text evidence="2 7">Belongs to the PCNA family.</text>
</comment>
<keyword evidence="5 6" id="KW-0539">Nucleus</keyword>
<dbReference type="GO" id="GO:0030337">
    <property type="term" value="F:DNA polymerase processivity factor activity"/>
    <property type="evidence" value="ECO:0007669"/>
    <property type="project" value="InterPro"/>
</dbReference>
<dbReference type="InterPro" id="IPR022649">
    <property type="entry name" value="Pr_cel_nuc_antig_C"/>
</dbReference>
<comment type="function">
    <text evidence="6">This protein is an auxiliary protein of DNA polymerase delta and is involved in the control of eukaryotic DNA replication by increasing the polymerase's processivity during elongation of the leading strand.</text>
</comment>
<evidence type="ECO:0000259" key="10">
    <source>
        <dbReference type="Pfam" id="PF02747"/>
    </source>
</evidence>
<dbReference type="HAMAP" id="MF_00317">
    <property type="entry name" value="DNApol_clamp_arch"/>
    <property type="match status" value="1"/>
</dbReference>
<dbReference type="PANTHER" id="PTHR11352:SF0">
    <property type="entry name" value="PROLIFERATING CELL NUCLEAR ANTIGEN"/>
    <property type="match status" value="1"/>
</dbReference>
<sequence>MLELRLVQGSLLKKVLEAMKDLVNDANFDCSATGFSLQAMDSSHVALVSLLLRSDGFEHYRCDRNISIGMNLGNMAKMLRCAGNDDIVTLKADDGSDCITFMFENPSQDKIADFEMKLMDIDSEHLGIPDADYQSIVRMPAAEFARICKDLSSIGDTVLISVSKEGVQFSTRGDIGIANIVCRRNTTVDKPEEAVVIEMEEPVSLTFALRYLNSFTKATPLASQVTISLSSDLPVVIEYRIEDMGYIRYYLAPKIEEEDEAAAAAAAISRPEAGPKHTAEAAKRKAESKPKFEPQSESEMKNEEDKGSVIEIKDEENKSVVVIKDEEDKNSSVLSKAEEETNTPKEPKIETMELE</sequence>
<dbReference type="Pfam" id="PF02747">
    <property type="entry name" value="PCNA_C"/>
    <property type="match status" value="1"/>
</dbReference>
<dbReference type="InterPro" id="IPR046938">
    <property type="entry name" value="DNA_clamp_sf"/>
</dbReference>
<dbReference type="GeneID" id="111023729"/>
<keyword evidence="11" id="KW-1185">Reference proteome</keyword>
<dbReference type="PROSITE" id="PS00293">
    <property type="entry name" value="PCNA_2"/>
    <property type="match status" value="1"/>
</dbReference>
<gene>
    <name evidence="12" type="primary">LOC111023729</name>
</gene>
<evidence type="ECO:0000313" key="12">
    <source>
        <dbReference type="RefSeq" id="XP_022156894.1"/>
    </source>
</evidence>
<feature type="region of interest" description="Disordered" evidence="8">
    <location>
        <begin position="266"/>
        <end position="355"/>
    </location>
</feature>
<reference evidence="12" key="1">
    <citation type="submission" date="2025-08" db="UniProtKB">
        <authorList>
            <consortium name="RefSeq"/>
        </authorList>
    </citation>
    <scope>IDENTIFICATION</scope>
    <source>
        <strain evidence="12">OHB3-1</strain>
    </source>
</reference>
<comment type="subcellular location">
    <subcellularLocation>
        <location evidence="1 6">Nucleus</location>
    </subcellularLocation>
</comment>
<dbReference type="KEGG" id="mcha:111023729"/>
<keyword evidence="4 7" id="KW-0238">DNA-binding</keyword>
<dbReference type="OrthoDB" id="534348at2759"/>
<dbReference type="FunFam" id="3.70.10.10:FF:000001">
    <property type="entry name" value="Proliferating cell nuclear antigen"/>
    <property type="match status" value="1"/>
</dbReference>
<accession>A0A6J1DUY3</accession>
<protein>
    <recommendedName>
        <fullName evidence="6">DNA sliding clamp PCNA</fullName>
    </recommendedName>
</protein>